<accession>A0A392TQA7</accession>
<organism evidence="1 2">
    <name type="scientific">Trifolium medium</name>
    <dbReference type="NCBI Taxonomy" id="97028"/>
    <lineage>
        <taxon>Eukaryota</taxon>
        <taxon>Viridiplantae</taxon>
        <taxon>Streptophyta</taxon>
        <taxon>Embryophyta</taxon>
        <taxon>Tracheophyta</taxon>
        <taxon>Spermatophyta</taxon>
        <taxon>Magnoliopsida</taxon>
        <taxon>eudicotyledons</taxon>
        <taxon>Gunneridae</taxon>
        <taxon>Pentapetalae</taxon>
        <taxon>rosids</taxon>
        <taxon>fabids</taxon>
        <taxon>Fabales</taxon>
        <taxon>Fabaceae</taxon>
        <taxon>Papilionoideae</taxon>
        <taxon>50 kb inversion clade</taxon>
        <taxon>NPAAA clade</taxon>
        <taxon>Hologalegina</taxon>
        <taxon>IRL clade</taxon>
        <taxon>Trifolieae</taxon>
        <taxon>Trifolium</taxon>
    </lineage>
</organism>
<proteinExistence type="predicted"/>
<evidence type="ECO:0000313" key="1">
    <source>
        <dbReference type="EMBL" id="MCI62035.1"/>
    </source>
</evidence>
<evidence type="ECO:0000313" key="2">
    <source>
        <dbReference type="Proteomes" id="UP000265520"/>
    </source>
</evidence>
<keyword evidence="2" id="KW-1185">Reference proteome</keyword>
<name>A0A392TQA7_9FABA</name>
<dbReference type="AlphaFoldDB" id="A0A392TQA7"/>
<comment type="caution">
    <text evidence="1">The sequence shown here is derived from an EMBL/GenBank/DDBJ whole genome shotgun (WGS) entry which is preliminary data.</text>
</comment>
<protein>
    <submittedName>
        <fullName evidence="1">Uncharacterized protein</fullName>
    </submittedName>
</protein>
<dbReference type="EMBL" id="LXQA010611510">
    <property type="protein sequence ID" value="MCI62035.1"/>
    <property type="molecule type" value="Genomic_DNA"/>
</dbReference>
<sequence length="50" mass="5351">DYGGKNECTDCGSIGYVGWHCGKRSPTGLGGRGKVGALYETQTTYIHWGI</sequence>
<reference evidence="1 2" key="1">
    <citation type="journal article" date="2018" name="Front. Plant Sci.">
        <title>Red Clover (Trifolium pratense) and Zigzag Clover (T. medium) - A Picture of Genomic Similarities and Differences.</title>
        <authorList>
            <person name="Dluhosova J."/>
            <person name="Istvanek J."/>
            <person name="Nedelnik J."/>
            <person name="Repkova J."/>
        </authorList>
    </citation>
    <scope>NUCLEOTIDE SEQUENCE [LARGE SCALE GENOMIC DNA]</scope>
    <source>
        <strain evidence="2">cv. 10/8</strain>
        <tissue evidence="1">Leaf</tissue>
    </source>
</reference>
<feature type="non-terminal residue" evidence="1">
    <location>
        <position position="1"/>
    </location>
</feature>
<dbReference type="Proteomes" id="UP000265520">
    <property type="component" value="Unassembled WGS sequence"/>
</dbReference>